<proteinExistence type="predicted"/>
<dbReference type="Proteomes" id="UP001429564">
    <property type="component" value="Unassembled WGS sequence"/>
</dbReference>
<gene>
    <name evidence="1" type="ORF">DL239_16250</name>
</gene>
<comment type="caution">
    <text evidence="1">The sequence shown here is derived from an EMBL/GenBank/DDBJ whole genome shotgun (WGS) entry which is preliminary data.</text>
</comment>
<keyword evidence="2" id="KW-1185">Reference proteome</keyword>
<dbReference type="EMBL" id="QHLQ01000018">
    <property type="protein sequence ID" value="NIZ62524.1"/>
    <property type="molecule type" value="Genomic_DNA"/>
</dbReference>
<reference evidence="1 2" key="1">
    <citation type="submission" date="2018-05" db="EMBL/GenBank/DDBJ databases">
        <authorList>
            <person name="Zhang Y.-J."/>
        </authorList>
    </citation>
    <scope>NUCLEOTIDE SEQUENCE [LARGE SCALE GENOMIC DNA]</scope>
    <source>
        <strain evidence="1 2">CY04</strain>
    </source>
</reference>
<sequence length="79" mass="8582">MLMQGLSGQFWPTRQLIQRQPDHLGGAYYACRKALVLSGLVVNICDDIEFHAPVVLCGNAICNPGVGLDHLVGDYGQQV</sequence>
<accession>A0ABX0WCL4</accession>
<evidence type="ECO:0000313" key="1">
    <source>
        <dbReference type="EMBL" id="NIZ62524.1"/>
    </source>
</evidence>
<organism evidence="1 2">
    <name type="scientific">Parasedimentitalea denitrificans</name>
    <dbReference type="NCBI Taxonomy" id="2211118"/>
    <lineage>
        <taxon>Bacteria</taxon>
        <taxon>Pseudomonadati</taxon>
        <taxon>Pseudomonadota</taxon>
        <taxon>Alphaproteobacteria</taxon>
        <taxon>Rhodobacterales</taxon>
        <taxon>Paracoccaceae</taxon>
        <taxon>Parasedimentitalea</taxon>
    </lineage>
</organism>
<name>A0ABX0WCL4_9RHOB</name>
<protein>
    <submittedName>
        <fullName evidence="1">Uncharacterized protein</fullName>
    </submittedName>
</protein>
<evidence type="ECO:0000313" key="2">
    <source>
        <dbReference type="Proteomes" id="UP001429564"/>
    </source>
</evidence>